<name>A0A371B756_9BRAD</name>
<dbReference type="PRINTS" id="PR00598">
    <property type="entry name" value="HTHMARR"/>
</dbReference>
<accession>A0A371B756</accession>
<gene>
    <name evidence="5" type="ORF">DXH78_00895</name>
</gene>
<dbReference type="EMBL" id="QRGO01000001">
    <property type="protein sequence ID" value="RDV03273.1"/>
    <property type="molecule type" value="Genomic_DNA"/>
</dbReference>
<evidence type="ECO:0000313" key="6">
    <source>
        <dbReference type="Proteomes" id="UP000263993"/>
    </source>
</evidence>
<evidence type="ECO:0000256" key="2">
    <source>
        <dbReference type="ARBA" id="ARBA00023125"/>
    </source>
</evidence>
<dbReference type="PANTHER" id="PTHR42756">
    <property type="entry name" value="TRANSCRIPTIONAL REGULATOR, MARR"/>
    <property type="match status" value="1"/>
</dbReference>
<evidence type="ECO:0000256" key="3">
    <source>
        <dbReference type="ARBA" id="ARBA00023163"/>
    </source>
</evidence>
<keyword evidence="1" id="KW-0805">Transcription regulation</keyword>
<keyword evidence="6" id="KW-1185">Reference proteome</keyword>
<dbReference type="AlphaFoldDB" id="A0A371B756"/>
<dbReference type="Proteomes" id="UP000263993">
    <property type="component" value="Unassembled WGS sequence"/>
</dbReference>
<evidence type="ECO:0000256" key="1">
    <source>
        <dbReference type="ARBA" id="ARBA00023015"/>
    </source>
</evidence>
<proteinExistence type="predicted"/>
<dbReference type="OrthoDB" id="7559832at2"/>
<sequence length="161" mass="17796">MGRRPKASRASGPPDTTERLQRYVPYLVNQLSSLWTTMQNGELGKDEINAVALRTLAALYIHQSLTVNEIAALAMTEQSTASRTIDTMVSAGWVERTIAEKDLRRRMIALTAAGEALLLKVWPAMEKNYTTLTKGISARDIDVCAKVLAQMIDNMSGIRND</sequence>
<dbReference type="RefSeq" id="WP_115515299.1">
    <property type="nucleotide sequence ID" value="NZ_QRGO01000001.1"/>
</dbReference>
<dbReference type="SUPFAM" id="SSF46785">
    <property type="entry name" value="Winged helix' DNA-binding domain"/>
    <property type="match status" value="1"/>
</dbReference>
<dbReference type="GO" id="GO:0003677">
    <property type="term" value="F:DNA binding"/>
    <property type="evidence" value="ECO:0007669"/>
    <property type="project" value="UniProtKB-KW"/>
</dbReference>
<dbReference type="Pfam" id="PF01047">
    <property type="entry name" value="MarR"/>
    <property type="match status" value="1"/>
</dbReference>
<dbReference type="InterPro" id="IPR036388">
    <property type="entry name" value="WH-like_DNA-bd_sf"/>
</dbReference>
<dbReference type="SMART" id="SM00347">
    <property type="entry name" value="HTH_MARR"/>
    <property type="match status" value="1"/>
</dbReference>
<comment type="caution">
    <text evidence="5">The sequence shown here is derived from an EMBL/GenBank/DDBJ whole genome shotgun (WGS) entry which is preliminary data.</text>
</comment>
<protein>
    <submittedName>
        <fullName evidence="5">MarR family transcriptional regulator</fullName>
    </submittedName>
</protein>
<dbReference type="InterPro" id="IPR000835">
    <property type="entry name" value="HTH_MarR-typ"/>
</dbReference>
<dbReference type="Gene3D" id="1.10.10.10">
    <property type="entry name" value="Winged helix-like DNA-binding domain superfamily/Winged helix DNA-binding domain"/>
    <property type="match status" value="1"/>
</dbReference>
<keyword evidence="3" id="KW-0804">Transcription</keyword>
<dbReference type="PANTHER" id="PTHR42756:SF1">
    <property type="entry name" value="TRANSCRIPTIONAL REPRESSOR OF EMRAB OPERON"/>
    <property type="match status" value="1"/>
</dbReference>
<evidence type="ECO:0000259" key="4">
    <source>
        <dbReference type="PROSITE" id="PS50995"/>
    </source>
</evidence>
<organism evidence="5 6">
    <name type="scientific">Undibacter mobilis</name>
    <dbReference type="NCBI Taxonomy" id="2292256"/>
    <lineage>
        <taxon>Bacteria</taxon>
        <taxon>Pseudomonadati</taxon>
        <taxon>Pseudomonadota</taxon>
        <taxon>Alphaproteobacteria</taxon>
        <taxon>Hyphomicrobiales</taxon>
        <taxon>Nitrobacteraceae</taxon>
        <taxon>Undibacter</taxon>
    </lineage>
</organism>
<evidence type="ECO:0000313" key="5">
    <source>
        <dbReference type="EMBL" id="RDV03273.1"/>
    </source>
</evidence>
<feature type="domain" description="HTH marR-type" evidence="4">
    <location>
        <begin position="17"/>
        <end position="153"/>
    </location>
</feature>
<dbReference type="InterPro" id="IPR036390">
    <property type="entry name" value="WH_DNA-bd_sf"/>
</dbReference>
<dbReference type="GO" id="GO:0003700">
    <property type="term" value="F:DNA-binding transcription factor activity"/>
    <property type="evidence" value="ECO:0007669"/>
    <property type="project" value="InterPro"/>
</dbReference>
<dbReference type="PROSITE" id="PS50995">
    <property type="entry name" value="HTH_MARR_2"/>
    <property type="match status" value="1"/>
</dbReference>
<reference evidence="6" key="1">
    <citation type="submission" date="2018-08" db="EMBL/GenBank/DDBJ databases">
        <authorList>
            <person name="Kim S.-J."/>
            <person name="Jung G.-Y."/>
        </authorList>
    </citation>
    <scope>NUCLEOTIDE SEQUENCE [LARGE SCALE GENOMIC DNA]</scope>
    <source>
        <strain evidence="6">GY_H</strain>
    </source>
</reference>
<keyword evidence="2" id="KW-0238">DNA-binding</keyword>